<evidence type="ECO:0000259" key="1">
    <source>
        <dbReference type="Pfam" id="PF01370"/>
    </source>
</evidence>
<proteinExistence type="predicted"/>
<comment type="caution">
    <text evidence="2">The sequence shown here is derived from an EMBL/GenBank/DDBJ whole genome shotgun (WGS) entry which is preliminary data.</text>
</comment>
<accession>A0ABW0VZF7</accession>
<dbReference type="CDD" id="cd05265">
    <property type="entry name" value="SDR_a1"/>
    <property type="match status" value="1"/>
</dbReference>
<gene>
    <name evidence="2" type="ORF">ACFPYJ_13670</name>
</gene>
<keyword evidence="3" id="KW-1185">Reference proteome</keyword>
<dbReference type="Gene3D" id="3.40.50.720">
    <property type="entry name" value="NAD(P)-binding Rossmann-like Domain"/>
    <property type="match status" value="1"/>
</dbReference>
<feature type="domain" description="NAD-dependent epimerase/dehydratase" evidence="1">
    <location>
        <begin position="5"/>
        <end position="219"/>
    </location>
</feature>
<dbReference type="EMBL" id="JBHSOW010000046">
    <property type="protein sequence ID" value="MFC5650154.1"/>
    <property type="molecule type" value="Genomic_DNA"/>
</dbReference>
<dbReference type="Pfam" id="PF01370">
    <property type="entry name" value="Epimerase"/>
    <property type="match status" value="1"/>
</dbReference>
<evidence type="ECO:0000313" key="3">
    <source>
        <dbReference type="Proteomes" id="UP001596047"/>
    </source>
</evidence>
<protein>
    <submittedName>
        <fullName evidence="2">SDR family oxidoreductase</fullName>
    </submittedName>
</protein>
<reference evidence="3" key="1">
    <citation type="journal article" date="2019" name="Int. J. Syst. Evol. Microbiol.">
        <title>The Global Catalogue of Microorganisms (GCM) 10K type strain sequencing project: providing services to taxonomists for standard genome sequencing and annotation.</title>
        <authorList>
            <consortium name="The Broad Institute Genomics Platform"/>
            <consortium name="The Broad Institute Genome Sequencing Center for Infectious Disease"/>
            <person name="Wu L."/>
            <person name="Ma J."/>
        </authorList>
    </citation>
    <scope>NUCLEOTIDE SEQUENCE [LARGE SCALE GENOMIC DNA]</scope>
    <source>
        <strain evidence="3">CGMCC 1.3240</strain>
    </source>
</reference>
<dbReference type="PANTHER" id="PTHR43245">
    <property type="entry name" value="BIFUNCTIONAL POLYMYXIN RESISTANCE PROTEIN ARNA"/>
    <property type="match status" value="1"/>
</dbReference>
<evidence type="ECO:0000313" key="2">
    <source>
        <dbReference type="EMBL" id="MFC5650154.1"/>
    </source>
</evidence>
<sequence length="343" mass="37993">MKLLFIGGTGLISEAVSKLAVEQGHELYLFNRGLRNEWAPEGARIIQGDIRDREAAAAALEGYEFDAVVDWISFTPAHAQTDIELFRHRTRQFIYISSASAYQKPPQHYIVTEETPLANPFWQYSRDKIASEELFMEAYRSSGFPVTIVRPSFTYGDSMIPASVNSWRHPWSLIDRIRRGQKIIVHGDGTSLWTMTHNTDLAKGFVGLLGNSEAIGEAFHITSDEVLSWNQIYAAIGAAAGAEPILVPVSSDFLAAFDKDYIGGLLGDKAVSSVFDNSKIKRFVPDFKATVPFAEGIKRTVASFESRPDACTVDAAWNEHVDQILAAYESAKPTYTAIKFGSL</sequence>
<dbReference type="Proteomes" id="UP001596047">
    <property type="component" value="Unassembled WGS sequence"/>
</dbReference>
<name>A0ABW0VZF7_9BACL</name>
<dbReference type="RefSeq" id="WP_379188709.1">
    <property type="nucleotide sequence ID" value="NZ_JBHSOW010000046.1"/>
</dbReference>
<dbReference type="InterPro" id="IPR036291">
    <property type="entry name" value="NAD(P)-bd_dom_sf"/>
</dbReference>
<dbReference type="InterPro" id="IPR001509">
    <property type="entry name" value="Epimerase_deHydtase"/>
</dbReference>
<organism evidence="2 3">
    <name type="scientific">Paenibacillus solisilvae</name>
    <dbReference type="NCBI Taxonomy" id="2486751"/>
    <lineage>
        <taxon>Bacteria</taxon>
        <taxon>Bacillati</taxon>
        <taxon>Bacillota</taxon>
        <taxon>Bacilli</taxon>
        <taxon>Bacillales</taxon>
        <taxon>Paenibacillaceae</taxon>
        <taxon>Paenibacillus</taxon>
    </lineage>
</organism>
<dbReference type="SUPFAM" id="SSF51735">
    <property type="entry name" value="NAD(P)-binding Rossmann-fold domains"/>
    <property type="match status" value="1"/>
</dbReference>
<dbReference type="InterPro" id="IPR050177">
    <property type="entry name" value="Lipid_A_modif_metabolic_enz"/>
</dbReference>